<feature type="signal peptide" evidence="1">
    <location>
        <begin position="1"/>
        <end position="31"/>
    </location>
</feature>
<sequence>MMAGFKNFGTIKTFGVICLLLASMAVNEADAGLGLGALCSAGCATMAVACYSAAGAVFGTVTAGIGTAPAILACNAAFGTCMGNCAIATAAPTP</sequence>
<dbReference type="EMBL" id="CAXLJM020000032">
    <property type="protein sequence ID" value="CAL8100433.1"/>
    <property type="molecule type" value="Genomic_DNA"/>
</dbReference>
<keyword evidence="1" id="KW-0732">Signal</keyword>
<organism evidence="2 3">
    <name type="scientific">Orchesella dallaii</name>
    <dbReference type="NCBI Taxonomy" id="48710"/>
    <lineage>
        <taxon>Eukaryota</taxon>
        <taxon>Metazoa</taxon>
        <taxon>Ecdysozoa</taxon>
        <taxon>Arthropoda</taxon>
        <taxon>Hexapoda</taxon>
        <taxon>Collembola</taxon>
        <taxon>Entomobryomorpha</taxon>
        <taxon>Entomobryoidea</taxon>
        <taxon>Orchesellidae</taxon>
        <taxon>Orchesellinae</taxon>
        <taxon>Orchesella</taxon>
    </lineage>
</organism>
<name>A0ABP1QL13_9HEXA</name>
<dbReference type="PANTHER" id="PTHR37475:SF1">
    <property type="entry name" value="ZYGOTE-SPECIFIC PROTEIN"/>
    <property type="match status" value="1"/>
</dbReference>
<feature type="chain" id="PRO_5046374342" evidence="1">
    <location>
        <begin position="32"/>
        <end position="94"/>
    </location>
</feature>
<evidence type="ECO:0000256" key="1">
    <source>
        <dbReference type="SAM" id="SignalP"/>
    </source>
</evidence>
<proteinExistence type="predicted"/>
<evidence type="ECO:0000313" key="2">
    <source>
        <dbReference type="EMBL" id="CAL8100433.1"/>
    </source>
</evidence>
<keyword evidence="3" id="KW-1185">Reference proteome</keyword>
<evidence type="ECO:0000313" key="3">
    <source>
        <dbReference type="Proteomes" id="UP001642540"/>
    </source>
</evidence>
<dbReference type="Proteomes" id="UP001642540">
    <property type="component" value="Unassembled WGS sequence"/>
</dbReference>
<dbReference type="PANTHER" id="PTHR37475">
    <property type="entry name" value="ZYGOTE-SPECIFIC CLASS V COPY B GENE PROTEIN"/>
    <property type="match status" value="1"/>
</dbReference>
<gene>
    <name evidence="2" type="ORF">ODALV1_LOCUS10542</name>
</gene>
<comment type="caution">
    <text evidence="2">The sequence shown here is derived from an EMBL/GenBank/DDBJ whole genome shotgun (WGS) entry which is preliminary data.</text>
</comment>
<accession>A0ABP1QL13</accession>
<reference evidence="2 3" key="1">
    <citation type="submission" date="2024-08" db="EMBL/GenBank/DDBJ databases">
        <authorList>
            <person name="Cucini C."/>
            <person name="Frati F."/>
        </authorList>
    </citation>
    <scope>NUCLEOTIDE SEQUENCE [LARGE SCALE GENOMIC DNA]</scope>
</reference>
<protein>
    <submittedName>
        <fullName evidence="2">Uncharacterized protein</fullName>
    </submittedName>
</protein>